<sequence length="200" mass="23547">MVDLPEDIINHIVSYLSMKDIARMRVSSKIWRHLCYITPYIQLVVKEDPDISLVLEEKLSSLCCELRMSDTCQGDLSALFRLNDIKYLKLYTHCSDIEMEYIAALLKKLPNLKVLAIDKSSSNDFKKFPQSETSLLYWESQNLEIVRRLQSARVSFCYGEDNAIEFFNYLIKKWYGIEVFSSRSRFRSPKSNFQTTYYLQ</sequence>
<evidence type="ECO:0000259" key="1">
    <source>
        <dbReference type="PROSITE" id="PS50181"/>
    </source>
</evidence>
<evidence type="ECO:0000313" key="3">
    <source>
        <dbReference type="Proteomes" id="UP000554482"/>
    </source>
</evidence>
<dbReference type="InterPro" id="IPR032675">
    <property type="entry name" value="LRR_dom_sf"/>
</dbReference>
<dbReference type="SMART" id="SM00256">
    <property type="entry name" value="FBOX"/>
    <property type="match status" value="1"/>
</dbReference>
<reference evidence="2 3" key="1">
    <citation type="submission" date="2020-06" db="EMBL/GenBank/DDBJ databases">
        <title>Transcriptomic and genomic resources for Thalictrum thalictroides and T. hernandezii: Facilitating candidate gene discovery in an emerging model plant lineage.</title>
        <authorList>
            <person name="Arias T."/>
            <person name="Riano-Pachon D.M."/>
            <person name="Di Stilio V.S."/>
        </authorList>
    </citation>
    <scope>NUCLEOTIDE SEQUENCE [LARGE SCALE GENOMIC DNA]</scope>
    <source>
        <strain evidence="3">cv. WT478/WT964</strain>
        <tissue evidence="2">Leaves</tissue>
    </source>
</reference>
<accession>A0A7J6WN55</accession>
<dbReference type="InterPro" id="IPR001810">
    <property type="entry name" value="F-box_dom"/>
</dbReference>
<gene>
    <name evidence="2" type="ORF">FRX31_012385</name>
</gene>
<protein>
    <recommendedName>
        <fullName evidence="1">F-box domain-containing protein</fullName>
    </recommendedName>
</protein>
<dbReference type="InterPro" id="IPR036047">
    <property type="entry name" value="F-box-like_dom_sf"/>
</dbReference>
<comment type="caution">
    <text evidence="2">The sequence shown here is derived from an EMBL/GenBank/DDBJ whole genome shotgun (WGS) entry which is preliminary data.</text>
</comment>
<keyword evidence="3" id="KW-1185">Reference proteome</keyword>
<organism evidence="2 3">
    <name type="scientific">Thalictrum thalictroides</name>
    <name type="common">Rue-anemone</name>
    <name type="synonym">Anemone thalictroides</name>
    <dbReference type="NCBI Taxonomy" id="46969"/>
    <lineage>
        <taxon>Eukaryota</taxon>
        <taxon>Viridiplantae</taxon>
        <taxon>Streptophyta</taxon>
        <taxon>Embryophyta</taxon>
        <taxon>Tracheophyta</taxon>
        <taxon>Spermatophyta</taxon>
        <taxon>Magnoliopsida</taxon>
        <taxon>Ranunculales</taxon>
        <taxon>Ranunculaceae</taxon>
        <taxon>Thalictroideae</taxon>
        <taxon>Thalictrum</taxon>
    </lineage>
</organism>
<dbReference type="OrthoDB" id="1997506at2759"/>
<evidence type="ECO:0000313" key="2">
    <source>
        <dbReference type="EMBL" id="KAF5198030.1"/>
    </source>
</evidence>
<dbReference type="Gene3D" id="3.80.10.10">
    <property type="entry name" value="Ribonuclease Inhibitor"/>
    <property type="match status" value="1"/>
</dbReference>
<dbReference type="EMBL" id="JABWDY010013837">
    <property type="protein sequence ID" value="KAF5198030.1"/>
    <property type="molecule type" value="Genomic_DNA"/>
</dbReference>
<dbReference type="SUPFAM" id="SSF81383">
    <property type="entry name" value="F-box domain"/>
    <property type="match status" value="1"/>
</dbReference>
<dbReference type="Pfam" id="PF00646">
    <property type="entry name" value="F-box"/>
    <property type="match status" value="1"/>
</dbReference>
<proteinExistence type="predicted"/>
<name>A0A7J6WN55_THATH</name>
<dbReference type="AlphaFoldDB" id="A0A7J6WN55"/>
<feature type="domain" description="F-box" evidence="1">
    <location>
        <begin position="1"/>
        <end position="34"/>
    </location>
</feature>
<dbReference type="PROSITE" id="PS50181">
    <property type="entry name" value="FBOX"/>
    <property type="match status" value="1"/>
</dbReference>
<dbReference type="Proteomes" id="UP000554482">
    <property type="component" value="Unassembled WGS sequence"/>
</dbReference>